<gene>
    <name evidence="2" type="ORF">ACFFHF_00905</name>
</gene>
<keyword evidence="3" id="KW-1185">Reference proteome</keyword>
<comment type="caution">
    <text evidence="2">The sequence shown here is derived from an EMBL/GenBank/DDBJ whole genome shotgun (WGS) entry which is preliminary data.</text>
</comment>
<evidence type="ECO:0000259" key="1">
    <source>
        <dbReference type="Pfam" id="PF13274"/>
    </source>
</evidence>
<name>A0ABV6KKQ8_9BACI</name>
<proteinExistence type="predicted"/>
<dbReference type="InterPro" id="IPR025272">
    <property type="entry name" value="SocA_Panacea"/>
</dbReference>
<evidence type="ECO:0000313" key="2">
    <source>
        <dbReference type="EMBL" id="MFC0473902.1"/>
    </source>
</evidence>
<protein>
    <submittedName>
        <fullName evidence="2">Panacea domain-containing protein</fullName>
    </submittedName>
</protein>
<reference evidence="2 3" key="1">
    <citation type="submission" date="2024-09" db="EMBL/GenBank/DDBJ databases">
        <authorList>
            <person name="Sun Q."/>
            <person name="Mori K."/>
        </authorList>
    </citation>
    <scope>NUCLEOTIDE SEQUENCE [LARGE SCALE GENOMIC DNA]</scope>
    <source>
        <strain evidence="2 3">CGMCC 1.9126</strain>
    </source>
</reference>
<evidence type="ECO:0000313" key="3">
    <source>
        <dbReference type="Proteomes" id="UP001589738"/>
    </source>
</evidence>
<feature type="domain" description="Antitoxin SocA-like Panacea" evidence="1">
    <location>
        <begin position="28"/>
        <end position="124"/>
    </location>
</feature>
<organism evidence="2 3">
    <name type="scientific">Robertmurraya beringensis</name>
    <dbReference type="NCBI Taxonomy" id="641660"/>
    <lineage>
        <taxon>Bacteria</taxon>
        <taxon>Bacillati</taxon>
        <taxon>Bacillota</taxon>
        <taxon>Bacilli</taxon>
        <taxon>Bacillales</taxon>
        <taxon>Bacillaceae</taxon>
        <taxon>Robertmurraya</taxon>
    </lineage>
</organism>
<dbReference type="Pfam" id="PF13274">
    <property type="entry name" value="SocA_Panacea"/>
    <property type="match status" value="1"/>
</dbReference>
<dbReference type="RefSeq" id="WP_340906601.1">
    <property type="nucleotide sequence ID" value="NZ_JBHLUU010000005.1"/>
</dbReference>
<dbReference type="Proteomes" id="UP001589738">
    <property type="component" value="Unassembled WGS sequence"/>
</dbReference>
<accession>A0ABV6KKQ8</accession>
<sequence length="147" mass="17386">MPTAKDVANYFISLSVPSTPLAITPLKLQKLVYYAQGWYMAFKGEPLFHEDIKAWDHGPVVPELYFDYRHLGYLTIHHKPFENKVNGKRIFTKPQLDILDAVWEAYGEYDGKYLEELTHQEDPWLYTDKNDTIIKNKIRKYFQTQIN</sequence>
<dbReference type="EMBL" id="JBHLUU010000005">
    <property type="protein sequence ID" value="MFC0473902.1"/>
    <property type="molecule type" value="Genomic_DNA"/>
</dbReference>